<evidence type="ECO:0000256" key="6">
    <source>
        <dbReference type="ARBA" id="ARBA00023004"/>
    </source>
</evidence>
<sequence>MSHSDEPEAASKVKSAIAEVPLHVADGFMGANFAADLCSFAAANEAEFKRAVVTRPNVARELDLATRRSFTFEGDLGELGERFLERVRGAGLFEKLAIEPVENPHHEFLLSAHRDDDFFTPHTDITVSDNRSFLGYDRLVTLTYYAHVPGARFAGGELVMHGLFGRGEPRVIEPANDRLVAFPSFAPHEVRKVAQPGAPFAEARFALTCWIGRKLA</sequence>
<evidence type="ECO:0000256" key="3">
    <source>
        <dbReference type="ARBA" id="ARBA00022896"/>
    </source>
</evidence>
<protein>
    <submittedName>
        <fullName evidence="8">2OG-Fe(II) oxygenase</fullName>
    </submittedName>
</protein>
<dbReference type="Gene3D" id="2.60.120.620">
    <property type="entry name" value="q2cbj1_9rhob like domain"/>
    <property type="match status" value="1"/>
</dbReference>
<dbReference type="RefSeq" id="WP_221428011.1">
    <property type="nucleotide sequence ID" value="NZ_CP081296.1"/>
</dbReference>
<gene>
    <name evidence="8" type="ORF">K3162_12340</name>
</gene>
<keyword evidence="9" id="KW-1185">Reference proteome</keyword>
<accession>A0ABX8ZWR2</accession>
<evidence type="ECO:0000256" key="1">
    <source>
        <dbReference type="ARBA" id="ARBA00001961"/>
    </source>
</evidence>
<evidence type="ECO:0000256" key="2">
    <source>
        <dbReference type="ARBA" id="ARBA00022723"/>
    </source>
</evidence>
<dbReference type="SMART" id="SM00702">
    <property type="entry name" value="P4Hc"/>
    <property type="match status" value="1"/>
</dbReference>
<evidence type="ECO:0000256" key="5">
    <source>
        <dbReference type="ARBA" id="ARBA00023002"/>
    </source>
</evidence>
<keyword evidence="4" id="KW-0223">Dioxygenase</keyword>
<evidence type="ECO:0000259" key="7">
    <source>
        <dbReference type="PROSITE" id="PS51471"/>
    </source>
</evidence>
<comment type="cofactor">
    <cofactor evidence="1">
        <name>L-ascorbate</name>
        <dbReference type="ChEBI" id="CHEBI:38290"/>
    </cofactor>
</comment>
<proteinExistence type="predicted"/>
<name>A0ABX8ZWR2_9SPHN</name>
<dbReference type="InterPro" id="IPR044862">
    <property type="entry name" value="Pro_4_hyd_alph_FE2OG_OXY"/>
</dbReference>
<dbReference type="EMBL" id="CP081296">
    <property type="protein sequence ID" value="QZD92309.1"/>
    <property type="molecule type" value="Genomic_DNA"/>
</dbReference>
<keyword evidence="2" id="KW-0479">Metal-binding</keyword>
<evidence type="ECO:0000256" key="4">
    <source>
        <dbReference type="ARBA" id="ARBA00022964"/>
    </source>
</evidence>
<keyword evidence="3" id="KW-0847">Vitamin C</keyword>
<evidence type="ECO:0000313" key="9">
    <source>
        <dbReference type="Proteomes" id="UP000824300"/>
    </source>
</evidence>
<dbReference type="Pfam" id="PF13640">
    <property type="entry name" value="2OG-FeII_Oxy_3"/>
    <property type="match status" value="1"/>
</dbReference>
<keyword evidence="5" id="KW-0560">Oxidoreductase</keyword>
<dbReference type="PROSITE" id="PS51471">
    <property type="entry name" value="FE2OG_OXY"/>
    <property type="match status" value="1"/>
</dbReference>
<reference evidence="8 9" key="1">
    <citation type="submission" date="2021-08" db="EMBL/GenBank/DDBJ databases">
        <title>Comparative Genomics Analysis of the Genus Qipengyuania Reveals Extensive Genetic Diversity and Metabolic Versatility, Including the Description of Fifteen Novel Species.</title>
        <authorList>
            <person name="Liu Y."/>
        </authorList>
    </citation>
    <scope>NUCLEOTIDE SEQUENCE [LARGE SCALE GENOMIC DNA]</scope>
    <source>
        <strain evidence="8 9">1NDW3</strain>
    </source>
</reference>
<dbReference type="Proteomes" id="UP000824300">
    <property type="component" value="Chromosome"/>
</dbReference>
<dbReference type="InterPro" id="IPR006620">
    <property type="entry name" value="Pro_4_hyd_alph"/>
</dbReference>
<keyword evidence="6" id="KW-0408">Iron</keyword>
<dbReference type="InterPro" id="IPR005123">
    <property type="entry name" value="Oxoglu/Fe-dep_dioxygenase_dom"/>
</dbReference>
<organism evidence="8 9">
    <name type="scientific">Qipengyuania xiapuensis</name>
    <dbReference type="NCBI Taxonomy" id="2867236"/>
    <lineage>
        <taxon>Bacteria</taxon>
        <taxon>Pseudomonadati</taxon>
        <taxon>Pseudomonadota</taxon>
        <taxon>Alphaproteobacteria</taxon>
        <taxon>Sphingomonadales</taxon>
        <taxon>Erythrobacteraceae</taxon>
        <taxon>Qipengyuania</taxon>
    </lineage>
</organism>
<evidence type="ECO:0000313" key="8">
    <source>
        <dbReference type="EMBL" id="QZD92309.1"/>
    </source>
</evidence>
<feature type="domain" description="Fe2OG dioxygenase" evidence="7">
    <location>
        <begin position="104"/>
        <end position="213"/>
    </location>
</feature>